<reference evidence="2 3" key="1">
    <citation type="submission" date="2016-10" db="EMBL/GenBank/DDBJ databases">
        <authorList>
            <person name="de Groot N.N."/>
        </authorList>
    </citation>
    <scope>NUCLEOTIDE SEQUENCE [LARGE SCALE GENOMIC DNA]</scope>
    <source>
        <strain evidence="2 3">DSM 26915</strain>
    </source>
</reference>
<dbReference type="EMBL" id="FNUZ01000004">
    <property type="protein sequence ID" value="SEG45018.1"/>
    <property type="molecule type" value="Genomic_DNA"/>
</dbReference>
<evidence type="ECO:0000256" key="1">
    <source>
        <dbReference type="SAM" id="MobiDB-lite"/>
    </source>
</evidence>
<dbReference type="AlphaFoldDB" id="A0A1H6A8F5"/>
<accession>A0A1H6A8F5</accession>
<gene>
    <name evidence="2" type="ORF">SAMN04488045_2915</name>
</gene>
<dbReference type="RefSeq" id="WP_234994782.1">
    <property type="nucleotide sequence ID" value="NZ_FNUZ01000004.1"/>
</dbReference>
<keyword evidence="3" id="KW-1185">Reference proteome</keyword>
<sequence length="195" mass="22219">MSNHEKISESLDLGVIVRRSNGVTRWQRTVWTPVAILPKAEPANWRVLRQDGDTVEYHAATLPLTLWRKECEAYRVALTDPNPGVYVVLREDDRDPDFPYQVHLVTASPHEAALFNESGDEIVEKVPMPEGVIAWVAGWIKDHYVEETFVKRKRRRHFGEPDQDGLGDPRISQTTDVYRAPTGQRHVDKEAGNGL</sequence>
<protein>
    <recommendedName>
        <fullName evidence="4">Molybdopterin-guanine dinucleotide biosynthesis protein A</fullName>
    </recommendedName>
</protein>
<feature type="compositionally biased region" description="Basic and acidic residues" evidence="1">
    <location>
        <begin position="185"/>
        <end position="195"/>
    </location>
</feature>
<feature type="region of interest" description="Disordered" evidence="1">
    <location>
        <begin position="156"/>
        <end position="195"/>
    </location>
</feature>
<dbReference type="InterPro" id="IPR021736">
    <property type="entry name" value="DUF3305"/>
</dbReference>
<proteinExistence type="predicted"/>
<evidence type="ECO:0008006" key="4">
    <source>
        <dbReference type="Google" id="ProtNLM"/>
    </source>
</evidence>
<evidence type="ECO:0000313" key="2">
    <source>
        <dbReference type="EMBL" id="SEG45018.1"/>
    </source>
</evidence>
<evidence type="ECO:0000313" key="3">
    <source>
        <dbReference type="Proteomes" id="UP000236752"/>
    </source>
</evidence>
<name>A0A1H6A8F5_9RHOB</name>
<organism evidence="2 3">
    <name type="scientific">Thalassococcus halodurans</name>
    <dbReference type="NCBI Taxonomy" id="373675"/>
    <lineage>
        <taxon>Bacteria</taxon>
        <taxon>Pseudomonadati</taxon>
        <taxon>Pseudomonadota</taxon>
        <taxon>Alphaproteobacteria</taxon>
        <taxon>Rhodobacterales</taxon>
        <taxon>Roseobacteraceae</taxon>
        <taxon>Thalassococcus</taxon>
    </lineage>
</organism>
<dbReference type="Pfam" id="PF11749">
    <property type="entry name" value="DUF3305"/>
    <property type="match status" value="1"/>
</dbReference>
<dbReference type="Proteomes" id="UP000236752">
    <property type="component" value="Unassembled WGS sequence"/>
</dbReference>